<dbReference type="EMBL" id="JARPYT010000019">
    <property type="protein sequence ID" value="MDT2638146.1"/>
    <property type="molecule type" value="Genomic_DNA"/>
</dbReference>
<comment type="caution">
    <text evidence="2">The sequence shown here is derived from an EMBL/GenBank/DDBJ whole genome shotgun (WGS) entry which is preliminary data.</text>
</comment>
<sequence>MPISGKELMRKKATAKLILEAKGLNFDEWLAQKYDEVFRDNEDVIQKALKSFKEERKNGGFHSGSGTKIN</sequence>
<dbReference type="RefSeq" id="WP_311800629.1">
    <property type="nucleotide sequence ID" value="NZ_JARPYR010000020.1"/>
</dbReference>
<proteinExistence type="predicted"/>
<gene>
    <name evidence="2" type="ORF">P7D36_11645</name>
    <name evidence="1" type="ORF">P7D39_10045</name>
</gene>
<evidence type="ECO:0008006" key="5">
    <source>
        <dbReference type="Google" id="ProtNLM"/>
    </source>
</evidence>
<organism evidence="2 3">
    <name type="scientific">Enterococcus dongliensis</name>
    <dbReference type="NCBI Taxonomy" id="2559925"/>
    <lineage>
        <taxon>Bacteria</taxon>
        <taxon>Bacillati</taxon>
        <taxon>Bacillota</taxon>
        <taxon>Bacilli</taxon>
        <taxon>Lactobacillales</taxon>
        <taxon>Enterococcaceae</taxon>
        <taxon>Enterococcus</taxon>
    </lineage>
</organism>
<evidence type="ECO:0000313" key="4">
    <source>
        <dbReference type="Proteomes" id="UP001256547"/>
    </source>
</evidence>
<evidence type="ECO:0000313" key="3">
    <source>
        <dbReference type="Proteomes" id="UP001245561"/>
    </source>
</evidence>
<dbReference type="Proteomes" id="UP001245561">
    <property type="component" value="Unassembled WGS sequence"/>
</dbReference>
<evidence type="ECO:0000313" key="1">
    <source>
        <dbReference type="EMBL" id="MDT2597340.1"/>
    </source>
</evidence>
<protein>
    <recommendedName>
        <fullName evidence="5">Antitoxin</fullName>
    </recommendedName>
</protein>
<dbReference type="EMBL" id="JARPYR010000020">
    <property type="protein sequence ID" value="MDT2597340.1"/>
    <property type="molecule type" value="Genomic_DNA"/>
</dbReference>
<name>A0AAW8TQY8_9ENTE</name>
<reference evidence="2 4" key="1">
    <citation type="submission" date="2023-03" db="EMBL/GenBank/DDBJ databases">
        <authorList>
            <person name="Shen W."/>
            <person name="Cai J."/>
        </authorList>
    </citation>
    <scope>NUCLEOTIDE SEQUENCE</scope>
    <source>
        <strain evidence="2">P55-2</strain>
        <strain evidence="1 4">P72-2</strain>
    </source>
</reference>
<dbReference type="AlphaFoldDB" id="A0AAW8TQY8"/>
<keyword evidence="4" id="KW-1185">Reference proteome</keyword>
<accession>A0AAW8TQY8</accession>
<dbReference type="Proteomes" id="UP001256547">
    <property type="component" value="Unassembled WGS sequence"/>
</dbReference>
<evidence type="ECO:0000313" key="2">
    <source>
        <dbReference type="EMBL" id="MDT2638146.1"/>
    </source>
</evidence>